<sequence>MPFRQFAGWMDTARKRPDKLHADKGSMPALAEAPWHDRPHRPCRRCRPGAIGQAPMDG</sequence>
<feature type="compositionally biased region" description="Basic and acidic residues" evidence="1">
    <location>
        <begin position="12"/>
        <end position="24"/>
    </location>
</feature>
<accession>A0A0S4TZI9</accession>
<gene>
    <name evidence="2" type="ORF">RUN39_v1_1160015</name>
</gene>
<evidence type="ECO:0000313" key="2">
    <source>
        <dbReference type="EMBL" id="CUV15203.1"/>
    </source>
</evidence>
<proteinExistence type="predicted"/>
<feature type="compositionally biased region" description="Basic residues" evidence="1">
    <location>
        <begin position="38"/>
        <end position="47"/>
    </location>
</feature>
<name>A0A0S4TZI9_RALSL</name>
<protein>
    <submittedName>
        <fullName evidence="2">Uncharacterized protein</fullName>
    </submittedName>
</protein>
<dbReference type="AlphaFoldDB" id="A0A0S4TZI9"/>
<dbReference type="EMBL" id="LN899819">
    <property type="protein sequence ID" value="CUV15203.1"/>
    <property type="molecule type" value="Genomic_DNA"/>
</dbReference>
<reference evidence="2" key="1">
    <citation type="submission" date="2015-10" db="EMBL/GenBank/DDBJ databases">
        <authorList>
            <person name="Gilbert D.G."/>
        </authorList>
    </citation>
    <scope>NUCLEOTIDE SEQUENCE</scope>
    <source>
        <strain evidence="2">Phyl III-seqv23</strain>
    </source>
</reference>
<organism evidence="2">
    <name type="scientific">Ralstonia solanacearum</name>
    <name type="common">Pseudomonas solanacearum</name>
    <dbReference type="NCBI Taxonomy" id="305"/>
    <lineage>
        <taxon>Bacteria</taxon>
        <taxon>Pseudomonadati</taxon>
        <taxon>Pseudomonadota</taxon>
        <taxon>Betaproteobacteria</taxon>
        <taxon>Burkholderiales</taxon>
        <taxon>Burkholderiaceae</taxon>
        <taxon>Ralstonia</taxon>
        <taxon>Ralstonia solanacearum species complex</taxon>
    </lineage>
</organism>
<feature type="region of interest" description="Disordered" evidence="1">
    <location>
        <begin position="1"/>
        <end position="58"/>
    </location>
</feature>
<evidence type="ECO:0000256" key="1">
    <source>
        <dbReference type="SAM" id="MobiDB-lite"/>
    </source>
</evidence>